<dbReference type="InterPro" id="IPR013433">
    <property type="entry name" value="PHA_gran_rgn"/>
</dbReference>
<proteinExistence type="predicted"/>
<dbReference type="EMBL" id="QUZK01000046">
    <property type="protein sequence ID" value="RFF29477.1"/>
    <property type="molecule type" value="Genomic_DNA"/>
</dbReference>
<keyword evidence="2" id="KW-1185">Reference proteome</keyword>
<organism evidence="1 2">
    <name type="scientific">Wenzhouxiangella sediminis</name>
    <dbReference type="NCBI Taxonomy" id="1792836"/>
    <lineage>
        <taxon>Bacteria</taxon>
        <taxon>Pseudomonadati</taxon>
        <taxon>Pseudomonadota</taxon>
        <taxon>Gammaproteobacteria</taxon>
        <taxon>Chromatiales</taxon>
        <taxon>Wenzhouxiangellaceae</taxon>
        <taxon>Wenzhouxiangella</taxon>
    </lineage>
</organism>
<evidence type="ECO:0000313" key="1">
    <source>
        <dbReference type="EMBL" id="RFF29477.1"/>
    </source>
</evidence>
<dbReference type="Proteomes" id="UP000260351">
    <property type="component" value="Unassembled WGS sequence"/>
</dbReference>
<name>A0A3E1K620_9GAMM</name>
<dbReference type="NCBIfam" id="TIGR02610">
    <property type="entry name" value="PHA_gran_rgn"/>
    <property type="match status" value="1"/>
</dbReference>
<reference evidence="1 2" key="1">
    <citation type="submission" date="2018-08" db="EMBL/GenBank/DDBJ databases">
        <title>Wenzhouxiangella salilacus sp. nov., a novel bacterium isolated from a saline lake in Xinjiang Province, China.</title>
        <authorList>
            <person name="Han S."/>
        </authorList>
    </citation>
    <scope>NUCLEOTIDE SEQUENCE [LARGE SCALE GENOMIC DNA]</scope>
    <source>
        <strain evidence="1 2">XDB06</strain>
    </source>
</reference>
<evidence type="ECO:0000313" key="2">
    <source>
        <dbReference type="Proteomes" id="UP000260351"/>
    </source>
</evidence>
<dbReference type="RefSeq" id="WP_116651503.1">
    <property type="nucleotide sequence ID" value="NZ_QUZK01000046.1"/>
</dbReference>
<dbReference type="Pfam" id="PF09650">
    <property type="entry name" value="PHA_gran_rgn"/>
    <property type="match status" value="1"/>
</dbReference>
<dbReference type="AlphaFoldDB" id="A0A3E1K620"/>
<sequence length="90" mass="10266">MSIDIRKPHSMSLEDAQQVADDLASDLADKFSIEYGWDGDTIVFERPGVHGEIDVDEEAVHVRAKLAFLFTYLQPAVEKEINRYLDEHFA</sequence>
<comment type="caution">
    <text evidence="1">The sequence shown here is derived from an EMBL/GenBank/DDBJ whole genome shotgun (WGS) entry which is preliminary data.</text>
</comment>
<gene>
    <name evidence="1" type="ORF">DZC52_12590</name>
</gene>
<accession>A0A3E1K620</accession>
<dbReference type="OrthoDB" id="287584at2"/>
<protein>
    <submittedName>
        <fullName evidence="1">Polyhydroxyalkanoic acid synthase</fullName>
    </submittedName>
</protein>